<name>A0A2N5JBN9_9BIFI</name>
<proteinExistence type="predicted"/>
<protein>
    <submittedName>
        <fullName evidence="1">Uncharacterized protein</fullName>
    </submittedName>
</protein>
<dbReference type="Proteomes" id="UP000235050">
    <property type="component" value="Unassembled WGS sequence"/>
</dbReference>
<comment type="caution">
    <text evidence="1">The sequence shown here is derived from an EMBL/GenBank/DDBJ whole genome shotgun (WGS) entry which is preliminary data.</text>
</comment>
<dbReference type="AlphaFoldDB" id="A0A2N5JBN9"/>
<evidence type="ECO:0000313" key="1">
    <source>
        <dbReference type="EMBL" id="PLS31630.1"/>
    </source>
</evidence>
<dbReference type="OrthoDB" id="3242305at2"/>
<reference evidence="1 2" key="1">
    <citation type="submission" date="2017-07" db="EMBL/GenBank/DDBJ databases">
        <title>Bifidobacterium novel species.</title>
        <authorList>
            <person name="Lugli G.A."/>
            <person name="Milani C."/>
            <person name="Duranti S."/>
            <person name="Mangifesta M."/>
        </authorList>
    </citation>
    <scope>NUCLEOTIDE SEQUENCE [LARGE SCALE GENOMIC DNA]</scope>
    <source>
        <strain evidence="2">Uis1B</strain>
    </source>
</reference>
<dbReference type="EMBL" id="NMWU01000008">
    <property type="protein sequence ID" value="PLS31630.1"/>
    <property type="molecule type" value="Genomic_DNA"/>
</dbReference>
<keyword evidence="2" id="KW-1185">Reference proteome</keyword>
<organism evidence="1 2">
    <name type="scientific">Bifidobacterium margollesii</name>
    <dbReference type="NCBI Taxonomy" id="2020964"/>
    <lineage>
        <taxon>Bacteria</taxon>
        <taxon>Bacillati</taxon>
        <taxon>Actinomycetota</taxon>
        <taxon>Actinomycetes</taxon>
        <taxon>Bifidobacteriales</taxon>
        <taxon>Bifidobacteriaceae</taxon>
        <taxon>Bifidobacterium</taxon>
    </lineage>
</organism>
<dbReference type="RefSeq" id="WP_101615491.1">
    <property type="nucleotide sequence ID" value="NZ_NMWU01000008.1"/>
</dbReference>
<sequence>MPKYLPGTIDNESVIRRRQQRAERRIQAANANEGTRPFQAVDRIRQNTSDLRNLVNAALNVVARDVEAKGRGVGQSKAWTQLCAVDVPVPAGRSVGVFQCTGVASLVASSVSVDVGYRLRITVAGRVIAVSDSARENVESDVWEALASGVVNLTGLSGTVGVVVQAWADDRADWPDDEADSASLAVQAAFPAVANSTNETNEDAMSEEDV</sequence>
<accession>A0A2N5JBN9</accession>
<gene>
    <name evidence="1" type="ORF">Uis1B_0622</name>
</gene>
<evidence type="ECO:0000313" key="2">
    <source>
        <dbReference type="Proteomes" id="UP000235050"/>
    </source>
</evidence>